<gene>
    <name evidence="2" type="ORF">BCR33DRAFT_789550</name>
</gene>
<feature type="region of interest" description="Disordered" evidence="1">
    <location>
        <begin position="159"/>
        <end position="178"/>
    </location>
</feature>
<dbReference type="Proteomes" id="UP000193642">
    <property type="component" value="Unassembled WGS sequence"/>
</dbReference>
<evidence type="ECO:0000256" key="1">
    <source>
        <dbReference type="SAM" id="MobiDB-lite"/>
    </source>
</evidence>
<organism evidence="2 3">
    <name type="scientific">Rhizoclosmatium globosum</name>
    <dbReference type="NCBI Taxonomy" id="329046"/>
    <lineage>
        <taxon>Eukaryota</taxon>
        <taxon>Fungi</taxon>
        <taxon>Fungi incertae sedis</taxon>
        <taxon>Chytridiomycota</taxon>
        <taxon>Chytridiomycota incertae sedis</taxon>
        <taxon>Chytridiomycetes</taxon>
        <taxon>Chytridiales</taxon>
        <taxon>Chytriomycetaceae</taxon>
        <taxon>Rhizoclosmatium</taxon>
    </lineage>
</organism>
<reference evidence="2 3" key="1">
    <citation type="submission" date="2016-07" db="EMBL/GenBank/DDBJ databases">
        <title>Pervasive Adenine N6-methylation of Active Genes in Fungi.</title>
        <authorList>
            <consortium name="DOE Joint Genome Institute"/>
            <person name="Mondo S.J."/>
            <person name="Dannebaum R.O."/>
            <person name="Kuo R.C."/>
            <person name="Labutti K."/>
            <person name="Haridas S."/>
            <person name="Kuo A."/>
            <person name="Salamov A."/>
            <person name="Ahrendt S.R."/>
            <person name="Lipzen A."/>
            <person name="Sullivan W."/>
            <person name="Andreopoulos W.B."/>
            <person name="Clum A."/>
            <person name="Lindquist E."/>
            <person name="Daum C."/>
            <person name="Ramamoorthy G.K."/>
            <person name="Gryganskyi A."/>
            <person name="Culley D."/>
            <person name="Magnuson J.K."/>
            <person name="James T.Y."/>
            <person name="O'Malley M.A."/>
            <person name="Stajich J.E."/>
            <person name="Spatafora J.W."/>
            <person name="Visel A."/>
            <person name="Grigoriev I.V."/>
        </authorList>
    </citation>
    <scope>NUCLEOTIDE SEQUENCE [LARGE SCALE GENOMIC DNA]</scope>
    <source>
        <strain evidence="2 3">JEL800</strain>
    </source>
</reference>
<proteinExistence type="predicted"/>
<evidence type="ECO:0000313" key="3">
    <source>
        <dbReference type="Proteomes" id="UP000193642"/>
    </source>
</evidence>
<sequence length="278" mass="30233">MTTSNVISEQPTASTEILKQTLSNTSGGLHAESVIHLCNIALLPPIISHPRRTDASDFDYTTHILPLILLTPTYTTNEFRTALLHAGCHVEKFTLFEEYLTSLCGNPTDAPTVLSLFGKTVHTLGQRAFTEGMDRYHETLTQEGVGAMVYTHNQLSAIPLPQNPSTTSPTTPLTPSEVDKSLHPLLTQTTLNTFLTHAKTDVPTFTLSQLLASTETASPYTENEFRVALLHAGCKVTSYASFNAYLTSFCGSVESAPRVLALFGETVQTVGQDAFLEV</sequence>
<feature type="compositionally biased region" description="Low complexity" evidence="1">
    <location>
        <begin position="159"/>
        <end position="176"/>
    </location>
</feature>
<dbReference type="AlphaFoldDB" id="A0A1Y2BS39"/>
<protein>
    <submittedName>
        <fullName evidence="2">Uncharacterized protein</fullName>
    </submittedName>
</protein>
<comment type="caution">
    <text evidence="2">The sequence shown here is derived from an EMBL/GenBank/DDBJ whole genome shotgun (WGS) entry which is preliminary data.</text>
</comment>
<dbReference type="EMBL" id="MCGO01000049">
    <property type="protein sequence ID" value="ORY37566.1"/>
    <property type="molecule type" value="Genomic_DNA"/>
</dbReference>
<evidence type="ECO:0000313" key="2">
    <source>
        <dbReference type="EMBL" id="ORY37566.1"/>
    </source>
</evidence>
<name>A0A1Y2BS39_9FUNG</name>
<accession>A0A1Y2BS39</accession>
<keyword evidence="3" id="KW-1185">Reference proteome</keyword>
<dbReference type="OrthoDB" id="10370224at2759"/>